<reference evidence="2 3" key="1">
    <citation type="journal article" date="2014" name="Int. J. Syst. Evol. Microbiol.">
        <title>Complete genome sequence of Corynebacterium casei LMG S-19264T (=DSM 44701T), isolated from a smear-ripened cheese.</title>
        <authorList>
            <consortium name="US DOE Joint Genome Institute (JGI-PGF)"/>
            <person name="Walter F."/>
            <person name="Albersmeier A."/>
            <person name="Kalinowski J."/>
            <person name="Ruckert C."/>
        </authorList>
    </citation>
    <scope>NUCLEOTIDE SEQUENCE [LARGE SCALE GENOMIC DNA]</scope>
    <source>
        <strain evidence="2 3">KCTC 19473</strain>
    </source>
</reference>
<proteinExistence type="predicted"/>
<keyword evidence="3" id="KW-1185">Reference proteome</keyword>
<dbReference type="Pfam" id="PF01636">
    <property type="entry name" value="APH"/>
    <property type="match status" value="1"/>
</dbReference>
<dbReference type="InterPro" id="IPR011009">
    <property type="entry name" value="Kinase-like_dom_sf"/>
</dbReference>
<evidence type="ECO:0000313" key="3">
    <source>
        <dbReference type="Proteomes" id="UP000654947"/>
    </source>
</evidence>
<evidence type="ECO:0000259" key="1">
    <source>
        <dbReference type="Pfam" id="PF01636"/>
    </source>
</evidence>
<dbReference type="InterPro" id="IPR002575">
    <property type="entry name" value="Aminoglycoside_PTrfase"/>
</dbReference>
<comment type="caution">
    <text evidence="2">The sequence shown here is derived from an EMBL/GenBank/DDBJ whole genome shotgun (WGS) entry which is preliminary data.</text>
</comment>
<dbReference type="AlphaFoldDB" id="A0A918X9V2"/>
<dbReference type="EMBL" id="BMXL01000004">
    <property type="protein sequence ID" value="GHD20162.1"/>
    <property type="molecule type" value="Genomic_DNA"/>
</dbReference>
<organism evidence="2 3">
    <name type="scientific">Nocardiopsis kunsanensis</name>
    <dbReference type="NCBI Taxonomy" id="141693"/>
    <lineage>
        <taxon>Bacteria</taxon>
        <taxon>Bacillati</taxon>
        <taxon>Actinomycetota</taxon>
        <taxon>Actinomycetes</taxon>
        <taxon>Streptosporangiales</taxon>
        <taxon>Nocardiopsidaceae</taxon>
        <taxon>Nocardiopsis</taxon>
    </lineage>
</organism>
<feature type="domain" description="Aminoglycoside phosphotransferase" evidence="1">
    <location>
        <begin position="65"/>
        <end position="151"/>
    </location>
</feature>
<evidence type="ECO:0000313" key="2">
    <source>
        <dbReference type="EMBL" id="GHD20162.1"/>
    </source>
</evidence>
<name>A0A918X9V2_9ACTN</name>
<sequence>MYATSSRVRFDHEFTLRPMHGNAGFERALLRHFHEQGWEGAPRLYGRDHENRIIHGVLRGTAVHDGRHLPDEYLEEAAALVREFHDLTAGTRLAGSWEVVCHNQLAPRHTISQKGIPYAFVDWEAAAPGVRLHDVADLCWRFVDLGPGSDDPFRRVRLICDAYGLQERRSLIETIMARQDRYRNIVESGAHRGDPRMLAQYRDGETEQVAHSLMWVREHRRDLAAELTS</sequence>
<dbReference type="Proteomes" id="UP000654947">
    <property type="component" value="Unassembled WGS sequence"/>
</dbReference>
<gene>
    <name evidence="2" type="ORF">GCM10007147_11880</name>
</gene>
<accession>A0A918X9V2</accession>
<dbReference type="SUPFAM" id="SSF56112">
    <property type="entry name" value="Protein kinase-like (PK-like)"/>
    <property type="match status" value="1"/>
</dbReference>
<dbReference type="RefSeq" id="WP_017575616.1">
    <property type="nucleotide sequence ID" value="NZ_BMXL01000004.1"/>
</dbReference>
<protein>
    <submittedName>
        <fullName evidence="2">Phosphotransferase</fullName>
    </submittedName>
</protein>